<dbReference type="Pfam" id="PF01381">
    <property type="entry name" value="HTH_3"/>
    <property type="match status" value="1"/>
</dbReference>
<dbReference type="InterPro" id="IPR017871">
    <property type="entry name" value="ABC_transporter-like_CS"/>
</dbReference>
<dbReference type="SMART" id="SM00382">
    <property type="entry name" value="AAA"/>
    <property type="match status" value="1"/>
</dbReference>
<feature type="domain" description="ABC transporter" evidence="4">
    <location>
        <begin position="73"/>
        <end position="290"/>
    </location>
</feature>
<dbReference type="Pfam" id="PF00005">
    <property type="entry name" value="ABC_tran"/>
    <property type="match status" value="1"/>
</dbReference>
<dbReference type="SMART" id="SM00530">
    <property type="entry name" value="HTH_XRE"/>
    <property type="match status" value="1"/>
</dbReference>
<dbReference type="Proteomes" id="UP001057025">
    <property type="component" value="Chromosome"/>
</dbReference>
<evidence type="ECO:0000313" key="6">
    <source>
        <dbReference type="EMBL" id="USS87439.1"/>
    </source>
</evidence>
<dbReference type="PROSITE" id="PS50943">
    <property type="entry name" value="HTH_CROC1"/>
    <property type="match status" value="1"/>
</dbReference>
<accession>A0ABY5BUL1</accession>
<evidence type="ECO:0000256" key="1">
    <source>
        <dbReference type="ARBA" id="ARBA00022448"/>
    </source>
</evidence>
<gene>
    <name evidence="6" type="ORF">M3M39_04785</name>
</gene>
<proteinExistence type="predicted"/>
<dbReference type="InterPro" id="IPR027417">
    <property type="entry name" value="P-loop_NTPase"/>
</dbReference>
<dbReference type="Gene3D" id="3.40.50.300">
    <property type="entry name" value="P-loop containing nucleotide triphosphate hydrolases"/>
    <property type="match status" value="1"/>
</dbReference>
<dbReference type="InterPro" id="IPR050763">
    <property type="entry name" value="ABC_transporter_ATP-binding"/>
</dbReference>
<name>A0ABY5BUL1_9LACO</name>
<dbReference type="InterPro" id="IPR010982">
    <property type="entry name" value="Lambda_DNA-bd_dom_sf"/>
</dbReference>
<evidence type="ECO:0000256" key="2">
    <source>
        <dbReference type="ARBA" id="ARBA00022741"/>
    </source>
</evidence>
<dbReference type="InterPro" id="IPR001387">
    <property type="entry name" value="Cro/C1-type_HTH"/>
</dbReference>
<keyword evidence="7" id="KW-1185">Reference proteome</keyword>
<dbReference type="Gene3D" id="1.10.260.40">
    <property type="entry name" value="lambda repressor-like DNA-binding domains"/>
    <property type="match status" value="1"/>
</dbReference>
<feature type="domain" description="HTH cro/C1-type" evidence="5">
    <location>
        <begin position="10"/>
        <end position="64"/>
    </location>
</feature>
<dbReference type="PANTHER" id="PTHR42711">
    <property type="entry name" value="ABC TRANSPORTER ATP-BINDING PROTEIN"/>
    <property type="match status" value="1"/>
</dbReference>
<keyword evidence="3" id="KW-0067">ATP-binding</keyword>
<evidence type="ECO:0000313" key="7">
    <source>
        <dbReference type="Proteomes" id="UP001057025"/>
    </source>
</evidence>
<dbReference type="PANTHER" id="PTHR42711:SF17">
    <property type="entry name" value="ABC TRANSPORTER ATP-BINDING PROTEIN"/>
    <property type="match status" value="1"/>
</dbReference>
<dbReference type="InterPro" id="IPR003593">
    <property type="entry name" value="AAA+_ATPase"/>
</dbReference>
<dbReference type="CDD" id="cd03230">
    <property type="entry name" value="ABC_DR_subfamily_A"/>
    <property type="match status" value="1"/>
</dbReference>
<dbReference type="SUPFAM" id="SSF47413">
    <property type="entry name" value="lambda repressor-like DNA-binding domains"/>
    <property type="match status" value="1"/>
</dbReference>
<keyword evidence="2" id="KW-0547">Nucleotide-binding</keyword>
<organism evidence="6 7">
    <name type="scientific">Fructilactobacillus hinvesii</name>
    <dbReference type="NCBI Taxonomy" id="2940300"/>
    <lineage>
        <taxon>Bacteria</taxon>
        <taxon>Bacillati</taxon>
        <taxon>Bacillota</taxon>
        <taxon>Bacilli</taxon>
        <taxon>Lactobacillales</taxon>
        <taxon>Lactobacillaceae</taxon>
        <taxon>Fructilactobacillus</taxon>
    </lineage>
</organism>
<dbReference type="PROSITE" id="PS00211">
    <property type="entry name" value="ABC_TRANSPORTER_1"/>
    <property type="match status" value="1"/>
</dbReference>
<dbReference type="CDD" id="cd00093">
    <property type="entry name" value="HTH_XRE"/>
    <property type="match status" value="1"/>
</dbReference>
<reference evidence="6" key="1">
    <citation type="submission" date="2022-05" db="EMBL/GenBank/DDBJ databases">
        <authorList>
            <person name="Oliphant S.A."/>
            <person name="Watson-Haigh N.S."/>
            <person name="Sumby K.M."/>
            <person name="Gardner J.M."/>
            <person name="Jiranek V."/>
        </authorList>
    </citation>
    <scope>NUCLEOTIDE SEQUENCE</scope>
    <source>
        <strain evidence="6">KI11_C11</strain>
    </source>
</reference>
<keyword evidence="1" id="KW-0813">Transport</keyword>
<evidence type="ECO:0000259" key="5">
    <source>
        <dbReference type="PROSITE" id="PS50943"/>
    </source>
</evidence>
<sequence>MQNNSLGKQIIRLRQKQQLSQAKLAERLFVSRQAISKWENGEAEPDLDKLVQLSQIFNVDLDYLVLNHPMHQASILTLSKIRKKYQQPILRDVSFSLHNHERVALLGSNGAGKTTLVNLIAGRIRPDSGTIQRNYQPQLEFSLMPQQNVLIGPMRVQEMIELEVSISQLKTVDVPELLKRANLWDQRNQVIGSLSGGQKRKLMFLLTVIKPAQLFIFDEPTVGMDLETIDRFWQHLDQITGATLVITHDFNQIDHYFDRVLLLREGVITADERVATIHAHNQNLDTWYRQHNQTPEVSYE</sequence>
<dbReference type="EMBL" id="CP097118">
    <property type="protein sequence ID" value="USS87439.1"/>
    <property type="molecule type" value="Genomic_DNA"/>
</dbReference>
<protein>
    <submittedName>
        <fullName evidence="6">XRE family transcriptional regulator</fullName>
    </submittedName>
</protein>
<dbReference type="PROSITE" id="PS50893">
    <property type="entry name" value="ABC_TRANSPORTER_2"/>
    <property type="match status" value="1"/>
</dbReference>
<evidence type="ECO:0000256" key="3">
    <source>
        <dbReference type="ARBA" id="ARBA00022840"/>
    </source>
</evidence>
<dbReference type="SUPFAM" id="SSF52540">
    <property type="entry name" value="P-loop containing nucleoside triphosphate hydrolases"/>
    <property type="match status" value="1"/>
</dbReference>
<dbReference type="InterPro" id="IPR003439">
    <property type="entry name" value="ABC_transporter-like_ATP-bd"/>
</dbReference>
<dbReference type="RefSeq" id="WP_252796735.1">
    <property type="nucleotide sequence ID" value="NZ_CP097118.1"/>
</dbReference>
<evidence type="ECO:0000259" key="4">
    <source>
        <dbReference type="PROSITE" id="PS50893"/>
    </source>
</evidence>